<dbReference type="Proteomes" id="UP000481852">
    <property type="component" value="Unassembled WGS sequence"/>
</dbReference>
<accession>A0A6L5X7X7</accession>
<feature type="region of interest" description="Disordered" evidence="1">
    <location>
        <begin position="269"/>
        <end position="600"/>
    </location>
</feature>
<evidence type="ECO:0000259" key="2">
    <source>
        <dbReference type="PROSITE" id="PS51411"/>
    </source>
</evidence>
<dbReference type="GO" id="GO:0005737">
    <property type="term" value="C:cytoplasm"/>
    <property type="evidence" value="ECO:0007669"/>
    <property type="project" value="TreeGrafter"/>
</dbReference>
<proteinExistence type="predicted"/>
<dbReference type="InterPro" id="IPR047767">
    <property type="entry name" value="PSP1-like"/>
</dbReference>
<sequence>MVKIIGVRFRSAGKVYYFDVKEFELHIEDHVIVETARGPEFGVVSMRARTVADDMVAQPLRSVIRVATKEDEEKRAELSAKEKEALKICREKIHKHNLEMKLVDAEYAFDENRILFYFTADGRIDFRDLVKDLASVFHTRIELRQIGVRDETRMLGGIGSCGRELCCATYLNDFAPVSIKMAKEQNLSLNPGKISGICGRLMCCLKNEEETYEFLNTRMPKLGAAATTADGRTGKVIELNVLRQRVRVLFEEDDSKEIENFSVDELTFTPRKRREEGQQGSLESGQRKPDSRSDSAQGRGESPADSVRVRNESRADDGRRKPEDAQRETESLTGAVTLTPAPDSEAGMQQQERTEKSEADAQMETAVRTDRMQRPEKGYRKSGRRELSNRPDREERKQDAPNQPGRGEEAQNRQRRPERGEGVQGRPRRPERGEDVQGRMRRPERGEGVQSRPSRPERGENGQRRPSRPERGGDAQGRPRRPERGEDVQGRMRRPERGEDVQDRPRRPERGEEAQNRQRRGYKYKGDSQNRFRRERQPESDRSVEKPVSPGGTPDAGAGAVRERADTMEVRPVPGGENLMAADGEATQKRSNEMAIYGRR</sequence>
<feature type="compositionally biased region" description="Basic and acidic residues" evidence="1">
    <location>
        <begin position="367"/>
        <end position="399"/>
    </location>
</feature>
<dbReference type="InterPro" id="IPR007557">
    <property type="entry name" value="PSP1_C"/>
</dbReference>
<keyword evidence="4" id="KW-1185">Reference proteome</keyword>
<dbReference type="PROSITE" id="PS51411">
    <property type="entry name" value="PSP1_C"/>
    <property type="match status" value="1"/>
</dbReference>
<feature type="compositionally biased region" description="Basic and acidic residues" evidence="1">
    <location>
        <begin position="454"/>
        <end position="473"/>
    </location>
</feature>
<dbReference type="PANTHER" id="PTHR43830:SF3">
    <property type="entry name" value="PROTEIN PSP1"/>
    <property type="match status" value="1"/>
</dbReference>
<evidence type="ECO:0000313" key="4">
    <source>
        <dbReference type="Proteomes" id="UP000481852"/>
    </source>
</evidence>
<evidence type="ECO:0000256" key="1">
    <source>
        <dbReference type="SAM" id="MobiDB-lite"/>
    </source>
</evidence>
<evidence type="ECO:0000313" key="3">
    <source>
        <dbReference type="EMBL" id="MSS14522.1"/>
    </source>
</evidence>
<reference evidence="3 4" key="1">
    <citation type="submission" date="2019-08" db="EMBL/GenBank/DDBJ databases">
        <title>In-depth cultivation of the pig gut microbiome towards novel bacterial diversity and tailored functional studies.</title>
        <authorList>
            <person name="Wylensek D."/>
            <person name="Hitch T.C.A."/>
            <person name="Clavel T."/>
        </authorList>
    </citation>
    <scope>NUCLEOTIDE SEQUENCE [LARGE SCALE GENOMIC DNA]</scope>
    <source>
        <strain evidence="3 4">Oil+RF-744-WCA-WT-11</strain>
    </source>
</reference>
<feature type="compositionally biased region" description="Basic and acidic residues" evidence="1">
    <location>
        <begin position="524"/>
        <end position="545"/>
    </location>
</feature>
<feature type="compositionally biased region" description="Basic and acidic residues" evidence="1">
    <location>
        <begin position="307"/>
        <end position="330"/>
    </location>
</feature>
<feature type="compositionally biased region" description="Basic and acidic residues" evidence="1">
    <location>
        <begin position="406"/>
        <end position="421"/>
    </location>
</feature>
<dbReference type="EMBL" id="VULZ01000004">
    <property type="protein sequence ID" value="MSS14522.1"/>
    <property type="molecule type" value="Genomic_DNA"/>
</dbReference>
<organism evidence="3 4">
    <name type="scientific">Porcincola intestinalis</name>
    <dbReference type="NCBI Taxonomy" id="2606632"/>
    <lineage>
        <taxon>Bacteria</taxon>
        <taxon>Bacillati</taxon>
        <taxon>Bacillota</taxon>
        <taxon>Clostridia</taxon>
        <taxon>Lachnospirales</taxon>
        <taxon>Lachnospiraceae</taxon>
        <taxon>Porcincola</taxon>
    </lineage>
</organism>
<dbReference type="Pfam" id="PF04468">
    <property type="entry name" value="PSP1"/>
    <property type="match status" value="1"/>
</dbReference>
<protein>
    <recommendedName>
        <fullName evidence="2">PSP1 C-terminal domain-containing protein</fullName>
    </recommendedName>
</protein>
<feature type="compositionally biased region" description="Basic and acidic residues" evidence="1">
    <location>
        <begin position="428"/>
        <end position="447"/>
    </location>
</feature>
<name>A0A6L5X7X7_9FIRM</name>
<dbReference type="AlphaFoldDB" id="A0A6L5X7X7"/>
<feature type="compositionally biased region" description="Basic and acidic residues" evidence="1">
    <location>
        <begin position="480"/>
        <end position="516"/>
    </location>
</feature>
<dbReference type="PANTHER" id="PTHR43830">
    <property type="entry name" value="PROTEIN PSP1"/>
    <property type="match status" value="1"/>
</dbReference>
<comment type="caution">
    <text evidence="3">The sequence shown here is derived from an EMBL/GenBank/DDBJ whole genome shotgun (WGS) entry which is preliminary data.</text>
</comment>
<dbReference type="NCBIfam" id="NF041131">
    <property type="entry name" value="RicT_YaaT_fam"/>
    <property type="match status" value="1"/>
</dbReference>
<gene>
    <name evidence="3" type="ORF">FYJ35_05605</name>
</gene>
<feature type="domain" description="PSP1 C-terminal" evidence="2">
    <location>
        <begin position="61"/>
        <end position="146"/>
    </location>
</feature>